<dbReference type="AlphaFoldDB" id="A0A6J8A274"/>
<organism evidence="2 3">
    <name type="scientific">Mytilus coruscus</name>
    <name type="common">Sea mussel</name>
    <dbReference type="NCBI Taxonomy" id="42192"/>
    <lineage>
        <taxon>Eukaryota</taxon>
        <taxon>Metazoa</taxon>
        <taxon>Spiralia</taxon>
        <taxon>Lophotrochozoa</taxon>
        <taxon>Mollusca</taxon>
        <taxon>Bivalvia</taxon>
        <taxon>Autobranchia</taxon>
        <taxon>Pteriomorphia</taxon>
        <taxon>Mytilida</taxon>
        <taxon>Mytiloidea</taxon>
        <taxon>Mytilidae</taxon>
        <taxon>Mytilinae</taxon>
        <taxon>Mytilus</taxon>
    </lineage>
</organism>
<name>A0A6J8A274_MYTCO</name>
<dbReference type="OrthoDB" id="6148813at2759"/>
<gene>
    <name evidence="2" type="ORF">MCOR_2613</name>
</gene>
<dbReference type="Proteomes" id="UP000507470">
    <property type="component" value="Unassembled WGS sequence"/>
</dbReference>
<reference evidence="2 3" key="1">
    <citation type="submission" date="2020-06" db="EMBL/GenBank/DDBJ databases">
        <authorList>
            <person name="Li R."/>
            <person name="Bekaert M."/>
        </authorList>
    </citation>
    <scope>NUCLEOTIDE SEQUENCE [LARGE SCALE GENOMIC DNA]</scope>
    <source>
        <strain evidence="3">wild</strain>
    </source>
</reference>
<proteinExistence type="predicted"/>
<feature type="compositionally biased region" description="Basic and acidic residues" evidence="1">
    <location>
        <begin position="125"/>
        <end position="145"/>
    </location>
</feature>
<evidence type="ECO:0000313" key="3">
    <source>
        <dbReference type="Proteomes" id="UP000507470"/>
    </source>
</evidence>
<feature type="compositionally biased region" description="Polar residues" evidence="1">
    <location>
        <begin position="114"/>
        <end position="123"/>
    </location>
</feature>
<sequence>MYKAQHDKRAREISCNIRDQVWLDTKKTDVGLSRKLCNKWQGTYHITEVKGSSTYRLRRCSDDVPNKVLINVNRLKKFYDSQDRPTNNVEVPTDDEMSDDEDNEEENAQDAEETVQTVIQPDSTEPVRNDTRVQRHTNDDRKNEDSDLCLVERIVKAKCINKNAL</sequence>
<accession>A0A6J8A274</accession>
<keyword evidence="3" id="KW-1185">Reference proteome</keyword>
<protein>
    <submittedName>
        <fullName evidence="2">Uncharacterized protein</fullName>
    </submittedName>
</protein>
<evidence type="ECO:0000256" key="1">
    <source>
        <dbReference type="SAM" id="MobiDB-lite"/>
    </source>
</evidence>
<feature type="region of interest" description="Disordered" evidence="1">
    <location>
        <begin position="80"/>
        <end position="146"/>
    </location>
</feature>
<feature type="compositionally biased region" description="Acidic residues" evidence="1">
    <location>
        <begin position="92"/>
        <end position="113"/>
    </location>
</feature>
<dbReference type="EMBL" id="CACVKT020000537">
    <property type="protein sequence ID" value="CAC5359954.1"/>
    <property type="molecule type" value="Genomic_DNA"/>
</dbReference>
<evidence type="ECO:0000313" key="2">
    <source>
        <dbReference type="EMBL" id="CAC5359954.1"/>
    </source>
</evidence>